<feature type="region of interest" description="Disordered" evidence="1">
    <location>
        <begin position="607"/>
        <end position="661"/>
    </location>
</feature>
<gene>
    <name evidence="3" type="ORF">CYMTET_48109</name>
</gene>
<feature type="domain" description="Cyclic nucleotide-binding" evidence="2">
    <location>
        <begin position="159"/>
        <end position="216"/>
    </location>
</feature>
<accession>A0AAE0EW24</accession>
<dbReference type="CDD" id="cd00038">
    <property type="entry name" value="CAP_ED"/>
    <property type="match status" value="3"/>
</dbReference>
<dbReference type="PROSITE" id="PS50042">
    <property type="entry name" value="CNMP_BINDING_3"/>
    <property type="match status" value="5"/>
</dbReference>
<dbReference type="EMBL" id="LGRX02033221">
    <property type="protein sequence ID" value="KAK3242182.1"/>
    <property type="molecule type" value="Genomic_DNA"/>
</dbReference>
<protein>
    <recommendedName>
        <fullName evidence="2">Cyclic nucleotide-binding domain-containing protein</fullName>
    </recommendedName>
</protein>
<dbReference type="InterPro" id="IPR018490">
    <property type="entry name" value="cNMP-bd_dom_sf"/>
</dbReference>
<feature type="compositionally biased region" description="Acidic residues" evidence="1">
    <location>
        <begin position="216"/>
        <end position="228"/>
    </location>
</feature>
<sequence length="967" mass="108567">MERPKMVAFKDIDEESSKASESASDREDSPTSPSRQYTLLSSARNKKKEGSSPEKSPKLGLRAKKLWSQVPELMESKLTRESDTPWGLRKALIARKFTDLMKNLKAKNSPTTSKVNLQDESLEYTARQICREIGQMPVSRRSVEHLKQLSDSIPLVSTFFEQLDSKSCKELAKYLVFEKLGTEAVICKQGEKGEWFYIILSGKCFVYVQSTESEEREEMKEVEDNDEAEASKQGLEAAQSKRPKKSNKFNNFQKLWQKVMPEGFHEARDLQGRDRARGEEAAGAMWSSGTRRDMDTVLKQRQRNHRSKSILQSEVVMSMPISKQGLAIPENDEVDPASLSGLMRARQPTMTTLAKSQDLASRRMQGREPAASGQVMIRAITAFYANKRNNHKYNSQQISHQKMESPRKGDHSAISKLRRALSGRAITGKITAGGQHKSLVPRRQNTGALLTADDDPLTTEYGKKVAELEAGACFGEIALLSEVPRQASIVTKDNVELLKVNRTKFLATMQSVGSGAGTMFHPDYIWSVLDTPPKNRSRVEELKMHIFVTGMPFFKKLPPKVMIELISALKGSKIRAGEVVFNQGDQGDAMFIIVSVSLQLHLQMEAEDKEKEKEKTVQQRQPRMSKQETETRSRSTTLGGDPQEVRRTLRGAASRRDPSQLTAVEAAERLEALKLKVATEYPQGDPPPADQLEAFYTRLESAASQIYGKCVNRLQRGTSFGELALIKRSPRAATILAIDECILIKIEKGAYDRTLRVVQQREMEEKIAFLRTIPALQLMRRGELQRFVHYIKVKTMPRNEVVVQQGELGTALYLIYEGEVRVLRKTANPVRAHSLQVLEPGAKPCMQKLELATMGSGQYFGEDALFGRPKRTPNDGIGESTSEMVENERGGHAYTIICNTATTLYIISKENLLNQTASHILQAFRDAQKVKLNFRVQRTEFLKESQVTSPAPEVPGRSFVTPPAPRL</sequence>
<dbReference type="SMART" id="SM00100">
    <property type="entry name" value="cNMP"/>
    <property type="match status" value="4"/>
</dbReference>
<feature type="compositionally biased region" description="Polar residues" evidence="1">
    <location>
        <begin position="30"/>
        <end position="43"/>
    </location>
</feature>
<evidence type="ECO:0000313" key="3">
    <source>
        <dbReference type="EMBL" id="KAK3242182.1"/>
    </source>
</evidence>
<evidence type="ECO:0000259" key="2">
    <source>
        <dbReference type="PROSITE" id="PS50042"/>
    </source>
</evidence>
<dbReference type="PROSITE" id="PS00889">
    <property type="entry name" value="CNMP_BINDING_2"/>
    <property type="match status" value="2"/>
</dbReference>
<feature type="domain" description="Cyclic nucleotide-binding" evidence="2">
    <location>
        <begin position="775"/>
        <end position="872"/>
    </location>
</feature>
<dbReference type="Gene3D" id="2.60.120.10">
    <property type="entry name" value="Jelly Rolls"/>
    <property type="match status" value="4"/>
</dbReference>
<name>A0AAE0EW24_9CHLO</name>
<feature type="region of interest" description="Disordered" evidence="1">
    <location>
        <begin position="1"/>
        <end position="63"/>
    </location>
</feature>
<feature type="compositionally biased region" description="Basic and acidic residues" evidence="1">
    <location>
        <begin position="271"/>
        <end position="280"/>
    </location>
</feature>
<feature type="compositionally biased region" description="Basic and acidic residues" evidence="1">
    <location>
        <begin position="1"/>
        <end position="29"/>
    </location>
</feature>
<feature type="compositionally biased region" description="Basic and acidic residues" evidence="1">
    <location>
        <begin position="48"/>
        <end position="57"/>
    </location>
</feature>
<dbReference type="InterPro" id="IPR000595">
    <property type="entry name" value="cNMP-bd_dom"/>
</dbReference>
<dbReference type="Proteomes" id="UP001190700">
    <property type="component" value="Unassembled WGS sequence"/>
</dbReference>
<dbReference type="SUPFAM" id="SSF51206">
    <property type="entry name" value="cAMP-binding domain-like"/>
    <property type="match status" value="3"/>
</dbReference>
<feature type="compositionally biased region" description="Basic and acidic residues" evidence="1">
    <location>
        <begin position="607"/>
        <end position="617"/>
    </location>
</feature>
<comment type="caution">
    <text evidence="3">The sequence shown here is derived from an EMBL/GenBank/DDBJ whole genome shotgun (WGS) entry which is preliminary data.</text>
</comment>
<dbReference type="PROSITE" id="PS00888">
    <property type="entry name" value="CNMP_BINDING_1"/>
    <property type="match status" value="2"/>
</dbReference>
<feature type="non-terminal residue" evidence="3">
    <location>
        <position position="967"/>
    </location>
</feature>
<dbReference type="InterPro" id="IPR018488">
    <property type="entry name" value="cNMP-bd_CS"/>
</dbReference>
<feature type="domain" description="Cyclic nucleotide-binding" evidence="2">
    <location>
        <begin position="553"/>
        <end position="600"/>
    </location>
</feature>
<dbReference type="AlphaFoldDB" id="A0AAE0EW24"/>
<evidence type="ECO:0000256" key="1">
    <source>
        <dbReference type="SAM" id="MobiDB-lite"/>
    </source>
</evidence>
<dbReference type="PRINTS" id="PR00103">
    <property type="entry name" value="CAMPKINASE"/>
</dbReference>
<keyword evidence="4" id="KW-1185">Reference proteome</keyword>
<dbReference type="PANTHER" id="PTHR23011:SF28">
    <property type="entry name" value="CYCLIC NUCLEOTIDE-BINDING DOMAIN CONTAINING PROTEIN"/>
    <property type="match status" value="1"/>
</dbReference>
<feature type="domain" description="Cyclic nucleotide-binding" evidence="2">
    <location>
        <begin position="690"/>
        <end position="772"/>
    </location>
</feature>
<feature type="region of interest" description="Disordered" evidence="1">
    <location>
        <begin position="271"/>
        <end position="292"/>
    </location>
</feature>
<reference evidence="3 4" key="1">
    <citation type="journal article" date="2015" name="Genome Biol. Evol.">
        <title>Comparative Genomics of a Bacterivorous Green Alga Reveals Evolutionary Causalities and Consequences of Phago-Mixotrophic Mode of Nutrition.</title>
        <authorList>
            <person name="Burns J.A."/>
            <person name="Paasch A."/>
            <person name="Narechania A."/>
            <person name="Kim E."/>
        </authorList>
    </citation>
    <scope>NUCLEOTIDE SEQUENCE [LARGE SCALE GENOMIC DNA]</scope>
    <source>
        <strain evidence="3 4">PLY_AMNH</strain>
    </source>
</reference>
<dbReference type="PANTHER" id="PTHR23011">
    <property type="entry name" value="CYCLIC NUCLEOTIDE-BINDING DOMAIN CONTAINING PROTEIN"/>
    <property type="match status" value="1"/>
</dbReference>
<evidence type="ECO:0000313" key="4">
    <source>
        <dbReference type="Proteomes" id="UP001190700"/>
    </source>
</evidence>
<feature type="region of interest" description="Disordered" evidence="1">
    <location>
        <begin position="946"/>
        <end position="967"/>
    </location>
</feature>
<proteinExistence type="predicted"/>
<feature type="domain" description="Cyclic nucleotide-binding" evidence="2">
    <location>
        <begin position="465"/>
        <end position="505"/>
    </location>
</feature>
<dbReference type="InterPro" id="IPR014710">
    <property type="entry name" value="RmlC-like_jellyroll"/>
</dbReference>
<feature type="region of interest" description="Disordered" evidence="1">
    <location>
        <begin position="216"/>
        <end position="245"/>
    </location>
</feature>
<dbReference type="Pfam" id="PF00027">
    <property type="entry name" value="cNMP_binding"/>
    <property type="match status" value="1"/>
</dbReference>
<organism evidence="3 4">
    <name type="scientific">Cymbomonas tetramitiformis</name>
    <dbReference type="NCBI Taxonomy" id="36881"/>
    <lineage>
        <taxon>Eukaryota</taxon>
        <taxon>Viridiplantae</taxon>
        <taxon>Chlorophyta</taxon>
        <taxon>Pyramimonadophyceae</taxon>
        <taxon>Pyramimonadales</taxon>
        <taxon>Pyramimonadaceae</taxon>
        <taxon>Cymbomonas</taxon>
    </lineage>
</organism>